<evidence type="ECO:0000313" key="2">
    <source>
        <dbReference type="Proteomes" id="UP000321051"/>
    </source>
</evidence>
<keyword evidence="2" id="KW-1185">Reference proteome</keyword>
<reference evidence="1 2" key="1">
    <citation type="submission" date="2019-07" db="EMBL/GenBank/DDBJ databases">
        <title>Whole genome shotgun sequence of Marinococcus halophilus NBRC 102359.</title>
        <authorList>
            <person name="Hosoyama A."/>
            <person name="Uohara A."/>
            <person name="Ohji S."/>
            <person name="Ichikawa N."/>
        </authorList>
    </citation>
    <scope>NUCLEOTIDE SEQUENCE [LARGE SCALE GENOMIC DNA]</scope>
    <source>
        <strain evidence="1 2">NBRC 102359</strain>
    </source>
</reference>
<dbReference type="EMBL" id="BJUN01000044">
    <property type="protein sequence ID" value="GEK60322.1"/>
    <property type="molecule type" value="Genomic_DNA"/>
</dbReference>
<sequence>MNEFTMQEQVKILVRAVQTQYGLEHHDDLGSLLHTLREQGLVTTDELQQINHHIKGA</sequence>
<protein>
    <submittedName>
        <fullName evidence="1">Uncharacterized protein</fullName>
    </submittedName>
</protein>
<dbReference type="Proteomes" id="UP000321051">
    <property type="component" value="Unassembled WGS sequence"/>
</dbReference>
<dbReference type="RefSeq" id="WP_158219218.1">
    <property type="nucleotide sequence ID" value="NZ_BJUN01000044.1"/>
</dbReference>
<name>A0A510YAA6_MARHA</name>
<gene>
    <name evidence="1" type="ORF">MHA01_32270</name>
</gene>
<accession>A0A510YAA6</accession>
<comment type="caution">
    <text evidence="1">The sequence shown here is derived from an EMBL/GenBank/DDBJ whole genome shotgun (WGS) entry which is preliminary data.</text>
</comment>
<proteinExistence type="predicted"/>
<organism evidence="1 2">
    <name type="scientific">Marinococcus halophilus</name>
    <dbReference type="NCBI Taxonomy" id="1371"/>
    <lineage>
        <taxon>Bacteria</taxon>
        <taxon>Bacillati</taxon>
        <taxon>Bacillota</taxon>
        <taxon>Bacilli</taxon>
        <taxon>Bacillales</taxon>
        <taxon>Bacillaceae</taxon>
        <taxon>Marinococcus</taxon>
    </lineage>
</organism>
<evidence type="ECO:0000313" key="1">
    <source>
        <dbReference type="EMBL" id="GEK60322.1"/>
    </source>
</evidence>
<dbReference type="AlphaFoldDB" id="A0A510YAA6"/>